<evidence type="ECO:0000313" key="3">
    <source>
        <dbReference type="Proteomes" id="UP000708208"/>
    </source>
</evidence>
<protein>
    <recommendedName>
        <fullName evidence="1">DUF5641 domain-containing protein</fullName>
    </recommendedName>
</protein>
<dbReference type="Pfam" id="PF18701">
    <property type="entry name" value="DUF5641"/>
    <property type="match status" value="1"/>
</dbReference>
<proteinExistence type="predicted"/>
<accession>A0A8J2M166</accession>
<feature type="domain" description="DUF5641" evidence="1">
    <location>
        <begin position="47"/>
        <end position="118"/>
    </location>
</feature>
<name>A0A8J2M166_9HEXA</name>
<dbReference type="OrthoDB" id="6436901at2759"/>
<evidence type="ECO:0000313" key="2">
    <source>
        <dbReference type="EMBL" id="CAG7831725.1"/>
    </source>
</evidence>
<dbReference type="InterPro" id="IPR040676">
    <property type="entry name" value="DUF5641"/>
</dbReference>
<keyword evidence="3" id="KW-1185">Reference proteome</keyword>
<gene>
    <name evidence="2" type="ORF">AFUS01_LOCUS41452</name>
</gene>
<reference evidence="2" key="1">
    <citation type="submission" date="2021-06" db="EMBL/GenBank/DDBJ databases">
        <authorList>
            <person name="Hodson N. C."/>
            <person name="Mongue J. A."/>
            <person name="Jaron S. K."/>
        </authorList>
    </citation>
    <scope>NUCLEOTIDE SEQUENCE</scope>
</reference>
<organism evidence="2 3">
    <name type="scientific">Allacma fusca</name>
    <dbReference type="NCBI Taxonomy" id="39272"/>
    <lineage>
        <taxon>Eukaryota</taxon>
        <taxon>Metazoa</taxon>
        <taxon>Ecdysozoa</taxon>
        <taxon>Arthropoda</taxon>
        <taxon>Hexapoda</taxon>
        <taxon>Collembola</taxon>
        <taxon>Symphypleona</taxon>
        <taxon>Sminthuridae</taxon>
        <taxon>Allacma</taxon>
    </lineage>
</organism>
<dbReference type="AlphaFoldDB" id="A0A8J2M166"/>
<sequence length="122" mass="14226">MVERLVVANVKDGDELVATGSWHCLAYEELITIVYDCEGNKRIVHPNKLRENLNIRFRKEYLGIVVHRVKRKKFIRVLKIGDVVLVVDDNKKRIDWPMAVVLIVYSEKDGEIRVANVNERLK</sequence>
<dbReference type="EMBL" id="CAJVCH010561753">
    <property type="protein sequence ID" value="CAG7831725.1"/>
    <property type="molecule type" value="Genomic_DNA"/>
</dbReference>
<dbReference type="Proteomes" id="UP000708208">
    <property type="component" value="Unassembled WGS sequence"/>
</dbReference>
<comment type="caution">
    <text evidence="2">The sequence shown here is derived from an EMBL/GenBank/DDBJ whole genome shotgun (WGS) entry which is preliminary data.</text>
</comment>
<evidence type="ECO:0000259" key="1">
    <source>
        <dbReference type="Pfam" id="PF18701"/>
    </source>
</evidence>